<dbReference type="InterPro" id="IPR047817">
    <property type="entry name" value="ABC2_TM_bact-type"/>
</dbReference>
<reference evidence="8 9" key="1">
    <citation type="submission" date="2017-02" db="EMBL/GenBank/DDBJ databases">
        <authorList>
            <person name="Peterson S.W."/>
        </authorList>
    </citation>
    <scope>NUCLEOTIDE SEQUENCE [LARGE SCALE GENOMIC DNA]</scope>
    <source>
        <strain evidence="8 9">DSM 45154</strain>
    </source>
</reference>
<feature type="domain" description="ABC transmembrane type-2" evidence="7">
    <location>
        <begin position="40"/>
        <end position="268"/>
    </location>
</feature>
<dbReference type="PROSITE" id="PS51012">
    <property type="entry name" value="ABC_TM2"/>
    <property type="match status" value="1"/>
</dbReference>
<comment type="similarity">
    <text evidence="6">Belongs to the ABC-2 integral membrane protein family.</text>
</comment>
<comment type="subcellular location">
    <subcellularLocation>
        <location evidence="6">Cell membrane</location>
        <topology evidence="6">Multi-pass membrane protein</topology>
    </subcellularLocation>
    <subcellularLocation>
        <location evidence="1">Membrane</location>
        <topology evidence="1">Multi-pass membrane protein</topology>
    </subcellularLocation>
</comment>
<feature type="transmembrane region" description="Helical" evidence="6">
    <location>
        <begin position="153"/>
        <end position="178"/>
    </location>
</feature>
<organism evidence="8 9">
    <name type="scientific">Marinactinospora thermotolerans DSM 45154</name>
    <dbReference type="NCBI Taxonomy" id="1122192"/>
    <lineage>
        <taxon>Bacteria</taxon>
        <taxon>Bacillati</taxon>
        <taxon>Actinomycetota</taxon>
        <taxon>Actinomycetes</taxon>
        <taxon>Streptosporangiales</taxon>
        <taxon>Nocardiopsidaceae</taxon>
        <taxon>Marinactinospora</taxon>
    </lineage>
</organism>
<evidence type="ECO:0000256" key="1">
    <source>
        <dbReference type="ARBA" id="ARBA00004141"/>
    </source>
</evidence>
<evidence type="ECO:0000256" key="5">
    <source>
        <dbReference type="ARBA" id="ARBA00023251"/>
    </source>
</evidence>
<evidence type="ECO:0000256" key="3">
    <source>
        <dbReference type="ARBA" id="ARBA00022989"/>
    </source>
</evidence>
<sequence>MTVETASMRRGARTRPVKGLLRDTLVSFRREMTPALREPGGVLLGTIIAMLQPLLFLVLFGPVLAGGGGREQTWQWFIPGVLVMMCLFGPLSAGYSLLSELIGGAMERMLVTPASRTAMLMGRTLKGSLILLVQAVLIVAVAIPMGLRPDLVGVIVGIALLVVFGTGLGALSFVLAILSRPSGTLFYLVTQTVVFPLMLLSGVLLPLEAAPGWLRAVAALNPVTYVVEAQRRLFVGELAAPPVLYGAVVAVAVAAVGLLLATRAMRRAV</sequence>
<keyword evidence="9" id="KW-1185">Reference proteome</keyword>
<keyword evidence="3 6" id="KW-1133">Transmembrane helix</keyword>
<dbReference type="InterPro" id="IPR013525">
    <property type="entry name" value="ABC2_TM"/>
</dbReference>
<protein>
    <recommendedName>
        <fullName evidence="6">Transport permease protein</fullName>
    </recommendedName>
</protein>
<keyword evidence="2 6" id="KW-0812">Transmembrane</keyword>
<dbReference type="PANTHER" id="PTHR43229">
    <property type="entry name" value="NODULATION PROTEIN J"/>
    <property type="match status" value="1"/>
</dbReference>
<dbReference type="RefSeq" id="WP_235000852.1">
    <property type="nucleotide sequence ID" value="NZ_FUWS01000004.1"/>
</dbReference>
<dbReference type="GO" id="GO:0043190">
    <property type="term" value="C:ATP-binding cassette (ABC) transporter complex"/>
    <property type="evidence" value="ECO:0007669"/>
    <property type="project" value="InterPro"/>
</dbReference>
<keyword evidence="4 6" id="KW-0472">Membrane</keyword>
<dbReference type="PIRSF" id="PIRSF006648">
    <property type="entry name" value="DrrB"/>
    <property type="match status" value="1"/>
</dbReference>
<keyword evidence="5" id="KW-0046">Antibiotic resistance</keyword>
<dbReference type="GO" id="GO:0046677">
    <property type="term" value="P:response to antibiotic"/>
    <property type="evidence" value="ECO:0007669"/>
    <property type="project" value="UniProtKB-KW"/>
</dbReference>
<evidence type="ECO:0000313" key="8">
    <source>
        <dbReference type="EMBL" id="SJZ86180.1"/>
    </source>
</evidence>
<evidence type="ECO:0000259" key="7">
    <source>
        <dbReference type="PROSITE" id="PS51012"/>
    </source>
</evidence>
<evidence type="ECO:0000313" key="9">
    <source>
        <dbReference type="Proteomes" id="UP000190637"/>
    </source>
</evidence>
<name>A0A1T4P3I5_9ACTN</name>
<evidence type="ECO:0000256" key="6">
    <source>
        <dbReference type="RuleBase" id="RU361157"/>
    </source>
</evidence>
<evidence type="ECO:0000256" key="2">
    <source>
        <dbReference type="ARBA" id="ARBA00022692"/>
    </source>
</evidence>
<dbReference type="AlphaFoldDB" id="A0A1T4P3I5"/>
<dbReference type="Pfam" id="PF01061">
    <property type="entry name" value="ABC2_membrane"/>
    <property type="match status" value="1"/>
</dbReference>
<dbReference type="GO" id="GO:0140359">
    <property type="term" value="F:ABC-type transporter activity"/>
    <property type="evidence" value="ECO:0007669"/>
    <property type="project" value="InterPro"/>
</dbReference>
<keyword evidence="6" id="KW-1003">Cell membrane</keyword>
<dbReference type="InterPro" id="IPR051784">
    <property type="entry name" value="Nod_factor_ABC_transporter"/>
</dbReference>
<dbReference type="EMBL" id="FUWS01000004">
    <property type="protein sequence ID" value="SJZ86180.1"/>
    <property type="molecule type" value="Genomic_DNA"/>
</dbReference>
<feature type="transmembrane region" description="Helical" evidence="6">
    <location>
        <begin position="76"/>
        <end position="98"/>
    </location>
</feature>
<feature type="transmembrane region" description="Helical" evidence="6">
    <location>
        <begin position="185"/>
        <end position="205"/>
    </location>
</feature>
<feature type="transmembrane region" description="Helical" evidence="6">
    <location>
        <begin position="243"/>
        <end position="261"/>
    </location>
</feature>
<proteinExistence type="inferred from homology"/>
<keyword evidence="6" id="KW-0813">Transport</keyword>
<dbReference type="Proteomes" id="UP000190637">
    <property type="component" value="Unassembled WGS sequence"/>
</dbReference>
<feature type="transmembrane region" description="Helical" evidence="6">
    <location>
        <begin position="42"/>
        <end position="64"/>
    </location>
</feature>
<gene>
    <name evidence="8" type="ORF">SAMN02745673_01621</name>
</gene>
<feature type="transmembrane region" description="Helical" evidence="6">
    <location>
        <begin position="129"/>
        <end position="147"/>
    </location>
</feature>
<dbReference type="PANTHER" id="PTHR43229:SF2">
    <property type="entry name" value="NODULATION PROTEIN J"/>
    <property type="match status" value="1"/>
</dbReference>
<evidence type="ECO:0000256" key="4">
    <source>
        <dbReference type="ARBA" id="ARBA00023136"/>
    </source>
</evidence>
<accession>A0A1T4P3I5</accession>
<dbReference type="STRING" id="1122192.SAMN02745673_01621"/>
<dbReference type="InterPro" id="IPR000412">
    <property type="entry name" value="ABC_2_transport"/>
</dbReference>